<dbReference type="EMBL" id="PQFF01000331">
    <property type="protein sequence ID" value="RHZ59178.1"/>
    <property type="molecule type" value="Genomic_DNA"/>
</dbReference>
<protein>
    <submittedName>
        <fullName evidence="1">Uncharacterized protein</fullName>
    </submittedName>
</protein>
<evidence type="ECO:0000313" key="1">
    <source>
        <dbReference type="EMBL" id="RHZ59178.1"/>
    </source>
</evidence>
<dbReference type="Proteomes" id="UP000266861">
    <property type="component" value="Unassembled WGS sequence"/>
</dbReference>
<proteinExistence type="predicted"/>
<evidence type="ECO:0000313" key="2">
    <source>
        <dbReference type="Proteomes" id="UP000266861"/>
    </source>
</evidence>
<keyword evidence="2" id="KW-1185">Reference proteome</keyword>
<accession>A0A397HB21</accession>
<dbReference type="STRING" id="1348612.A0A397HB21"/>
<gene>
    <name evidence="1" type="ORF">Glove_365g236</name>
</gene>
<organism evidence="1 2">
    <name type="scientific">Diversispora epigaea</name>
    <dbReference type="NCBI Taxonomy" id="1348612"/>
    <lineage>
        <taxon>Eukaryota</taxon>
        <taxon>Fungi</taxon>
        <taxon>Fungi incertae sedis</taxon>
        <taxon>Mucoromycota</taxon>
        <taxon>Glomeromycotina</taxon>
        <taxon>Glomeromycetes</taxon>
        <taxon>Diversisporales</taxon>
        <taxon>Diversisporaceae</taxon>
        <taxon>Diversispora</taxon>
    </lineage>
</organism>
<dbReference type="SUPFAM" id="SSF50729">
    <property type="entry name" value="PH domain-like"/>
    <property type="match status" value="1"/>
</dbReference>
<reference evidence="1 2" key="1">
    <citation type="submission" date="2018-08" db="EMBL/GenBank/DDBJ databases">
        <title>Genome and evolution of the arbuscular mycorrhizal fungus Diversispora epigaea (formerly Glomus versiforme) and its bacterial endosymbionts.</title>
        <authorList>
            <person name="Sun X."/>
            <person name="Fei Z."/>
            <person name="Harrison M."/>
        </authorList>
    </citation>
    <scope>NUCLEOTIDE SEQUENCE [LARGE SCALE GENOMIC DNA]</scope>
    <source>
        <strain evidence="1 2">IT104</strain>
    </source>
</reference>
<dbReference type="AlphaFoldDB" id="A0A397HB21"/>
<sequence length="78" mass="8933">MCAYNALRVILNVALFFEMHVERSQEKFVKLLTFESSQLIHLVIKLSNSNADDNLYEALMDAISSALNQPFPRVKSQM</sequence>
<dbReference type="OrthoDB" id="185618at2759"/>
<name>A0A397HB21_9GLOM</name>
<comment type="caution">
    <text evidence="1">The sequence shown here is derived from an EMBL/GenBank/DDBJ whole genome shotgun (WGS) entry which is preliminary data.</text>
</comment>
<dbReference type="InterPro" id="IPR011993">
    <property type="entry name" value="PH-like_dom_sf"/>
</dbReference>
<dbReference type="Gene3D" id="2.30.29.30">
    <property type="entry name" value="Pleckstrin-homology domain (PH domain)/Phosphotyrosine-binding domain (PTB)"/>
    <property type="match status" value="1"/>
</dbReference>